<dbReference type="InterPro" id="IPR020845">
    <property type="entry name" value="AMP-binding_CS"/>
</dbReference>
<dbReference type="FunFam" id="3.30.300.30:FF:000008">
    <property type="entry name" value="2,3-dihydroxybenzoate-AMP ligase"/>
    <property type="match status" value="1"/>
</dbReference>
<dbReference type="InterPro" id="IPR025110">
    <property type="entry name" value="AMP-bd_C"/>
</dbReference>
<dbReference type="PROSITE" id="PS00455">
    <property type="entry name" value="AMP_BINDING"/>
    <property type="match status" value="1"/>
</dbReference>
<evidence type="ECO:0000259" key="4">
    <source>
        <dbReference type="Pfam" id="PF13193"/>
    </source>
</evidence>
<dbReference type="InterPro" id="IPR045851">
    <property type="entry name" value="AMP-bd_C_sf"/>
</dbReference>
<dbReference type="Pfam" id="PF00501">
    <property type="entry name" value="AMP-binding"/>
    <property type="match status" value="1"/>
</dbReference>
<organism evidence="5 6">
    <name type="scientific">Rugamonas fusca</name>
    <dbReference type="NCBI Taxonomy" id="2758568"/>
    <lineage>
        <taxon>Bacteria</taxon>
        <taxon>Pseudomonadati</taxon>
        <taxon>Pseudomonadota</taxon>
        <taxon>Betaproteobacteria</taxon>
        <taxon>Burkholderiales</taxon>
        <taxon>Oxalobacteraceae</taxon>
        <taxon>Telluria group</taxon>
        <taxon>Rugamonas</taxon>
    </lineage>
</organism>
<feature type="domain" description="AMP-binding enzyme C-terminal" evidence="4">
    <location>
        <begin position="436"/>
        <end position="511"/>
    </location>
</feature>
<feature type="domain" description="AMP-dependent synthetase/ligase" evidence="3">
    <location>
        <begin position="11"/>
        <end position="386"/>
    </location>
</feature>
<dbReference type="SUPFAM" id="SSF56801">
    <property type="entry name" value="Acetyl-CoA synthetase-like"/>
    <property type="match status" value="1"/>
</dbReference>
<dbReference type="Gene3D" id="3.40.50.12780">
    <property type="entry name" value="N-terminal domain of ligase-like"/>
    <property type="match status" value="1"/>
</dbReference>
<dbReference type="Gene3D" id="3.30.300.30">
    <property type="match status" value="1"/>
</dbReference>
<dbReference type="Pfam" id="PF13193">
    <property type="entry name" value="AMP-binding_C"/>
    <property type="match status" value="1"/>
</dbReference>
<dbReference type="AlphaFoldDB" id="A0A7W2EKS6"/>
<dbReference type="GO" id="GO:0016877">
    <property type="term" value="F:ligase activity, forming carbon-sulfur bonds"/>
    <property type="evidence" value="ECO:0007669"/>
    <property type="project" value="UniProtKB-ARBA"/>
</dbReference>
<keyword evidence="2" id="KW-0436">Ligase</keyword>
<keyword evidence="6" id="KW-1185">Reference proteome</keyword>
<evidence type="ECO:0000256" key="2">
    <source>
        <dbReference type="ARBA" id="ARBA00022598"/>
    </source>
</evidence>
<evidence type="ECO:0000256" key="1">
    <source>
        <dbReference type="ARBA" id="ARBA00006432"/>
    </source>
</evidence>
<dbReference type="EMBL" id="JACEZS010000021">
    <property type="protein sequence ID" value="MBA5607747.1"/>
    <property type="molecule type" value="Genomic_DNA"/>
</dbReference>
<comment type="similarity">
    <text evidence="1">Belongs to the ATP-dependent AMP-binding enzyme family.</text>
</comment>
<proteinExistence type="inferred from homology"/>
<dbReference type="InterPro" id="IPR050237">
    <property type="entry name" value="ATP-dep_AMP-bd_enzyme"/>
</dbReference>
<gene>
    <name evidence="5" type="ORF">H3H36_20540</name>
</gene>
<evidence type="ECO:0000313" key="5">
    <source>
        <dbReference type="EMBL" id="MBA5607747.1"/>
    </source>
</evidence>
<dbReference type="RefSeq" id="WP_182219952.1">
    <property type="nucleotide sequence ID" value="NZ_JACEZS010000021.1"/>
</dbReference>
<dbReference type="Proteomes" id="UP000566711">
    <property type="component" value="Unassembled WGS sequence"/>
</dbReference>
<dbReference type="InterPro" id="IPR000873">
    <property type="entry name" value="AMP-dep_synth/lig_dom"/>
</dbReference>
<reference evidence="5 6" key="1">
    <citation type="submission" date="2020-07" db="EMBL/GenBank/DDBJ databases">
        <title>Novel species isolated from subtropical streams in China.</title>
        <authorList>
            <person name="Lu H."/>
        </authorList>
    </citation>
    <scope>NUCLEOTIDE SEQUENCE [LARGE SCALE GENOMIC DNA]</scope>
    <source>
        <strain evidence="5 6">FT3S</strain>
    </source>
</reference>
<dbReference type="PANTHER" id="PTHR43767">
    <property type="entry name" value="LONG-CHAIN-FATTY-ACID--COA LIGASE"/>
    <property type="match status" value="1"/>
</dbReference>
<comment type="caution">
    <text evidence="5">The sequence shown here is derived from an EMBL/GenBank/DDBJ whole genome shotgun (WGS) entry which is preliminary data.</text>
</comment>
<accession>A0A7W2EKS6</accession>
<evidence type="ECO:0000259" key="3">
    <source>
        <dbReference type="Pfam" id="PF00501"/>
    </source>
</evidence>
<dbReference type="PANTHER" id="PTHR43767:SF7">
    <property type="entry name" value="MEDIUM_LONG-CHAIN-FATTY-ACID--COA LIGASE FADD8"/>
    <property type="match status" value="1"/>
</dbReference>
<protein>
    <submittedName>
        <fullName evidence="5">AMP-binding protein</fullName>
    </submittedName>
</protein>
<dbReference type="InterPro" id="IPR042099">
    <property type="entry name" value="ANL_N_sf"/>
</dbReference>
<evidence type="ECO:0000313" key="6">
    <source>
        <dbReference type="Proteomes" id="UP000566711"/>
    </source>
</evidence>
<name>A0A7W2EKS6_9BURK</name>
<sequence length="529" mass="57372">MAIIDFFDRGWRINPSGTAYIQDEQRYSFDQVGALSCRIAHALLATGLPKESKGAVWAGNDVTAWACTLGLWRANMCWIPVGARNADDENQYLLDAFDCEILFFQAQFAPVVAALQPRLPKVRHWICIDPAAGAQPSAATEVPGAVSLADWITGQPDTRPAVHYDPDDVIMLSATGGTTGKPKGVMNTHRSTQTFCAHFMMTCTYGSGEHPVNLAAAPMTHTAGLLSLPCTARGGTVVVLGAPDPAYLLRAIAGHRVTELFLPPTVIYRLLERADEVRQYDLSSLRYLMYGAAPMSVEKLRQAIALFGPVLTGGYGQTECPASIAYLPPDEHFIDGQLAGDERLSSVGRPNPLVTVEIMDEANAILPQGRTGEICVRGDLLMKGYYQAPEQTAATIVDGWLHTGDIGHIDADGYLHITDRKKDMIISGGFNVYPSEAEQVIWSHPAVRDCAVIGVPDSQWGEAVKAVVELNAGQHVDAAELIALCKHKLGSVKSPKTIDFVASLPRSPVGKVLKKELRQQYWAGTDRKI</sequence>